<dbReference type="EMBL" id="PFLW01000039">
    <property type="protein sequence ID" value="PIY89254.1"/>
    <property type="molecule type" value="Genomic_DNA"/>
</dbReference>
<dbReference type="NCBIfam" id="TIGR00732">
    <property type="entry name" value="dprA"/>
    <property type="match status" value="1"/>
</dbReference>
<sequence>MLNEIKEISIKDGAYPKILKKIKNSPKILYAKGKILPEENCFAVVGTRLCSSYGKQVALEIAGDLAEAGLTIVSGLAPGIDTFSHQAALESGGRTIAVLGTGLDEKSIYPQTNLKLAEKIIESGGCLISEYPPGTCGSKFTFPQRNRIISGLSLGVLVIEAKQKSGALITAEWAKKQGRKVFAVPGPIHSSNSKGCHYLIKQGAWLAENANDILKELNLGLSEPSSDRQVTGETLEENLILNSLKEEGLYIDKIIEKTKLPPQKVVSCLVILEIKGKIRNLGNNIYAINTR</sequence>
<dbReference type="PANTHER" id="PTHR43022:SF1">
    <property type="entry name" value="PROTEIN SMF"/>
    <property type="match status" value="1"/>
</dbReference>
<feature type="domain" description="Smf/DprA SLOG" evidence="2">
    <location>
        <begin position="8"/>
        <end position="217"/>
    </location>
</feature>
<organism evidence="4 5">
    <name type="scientific">Candidatus Nealsonbacteria bacterium CG_4_10_14_0_8_um_filter_37_14</name>
    <dbReference type="NCBI Taxonomy" id="1974684"/>
    <lineage>
        <taxon>Bacteria</taxon>
        <taxon>Candidatus Nealsoniibacteriota</taxon>
    </lineage>
</organism>
<dbReference type="GO" id="GO:0009294">
    <property type="term" value="P:DNA-mediated transformation"/>
    <property type="evidence" value="ECO:0007669"/>
    <property type="project" value="InterPro"/>
</dbReference>
<dbReference type="Pfam" id="PF17782">
    <property type="entry name" value="WHD_DprA"/>
    <property type="match status" value="1"/>
</dbReference>
<dbReference type="Gene3D" id="1.10.10.10">
    <property type="entry name" value="Winged helix-like DNA-binding domain superfamily/Winged helix DNA-binding domain"/>
    <property type="match status" value="1"/>
</dbReference>
<evidence type="ECO:0000313" key="4">
    <source>
        <dbReference type="EMBL" id="PIY89254.1"/>
    </source>
</evidence>
<proteinExistence type="inferred from homology"/>
<dbReference type="SUPFAM" id="SSF102405">
    <property type="entry name" value="MCP/YpsA-like"/>
    <property type="match status" value="1"/>
</dbReference>
<protein>
    <submittedName>
        <fullName evidence="4">DNA-protecting protein DprA</fullName>
    </submittedName>
</protein>
<evidence type="ECO:0000259" key="3">
    <source>
        <dbReference type="Pfam" id="PF17782"/>
    </source>
</evidence>
<dbReference type="InterPro" id="IPR003488">
    <property type="entry name" value="DprA"/>
</dbReference>
<evidence type="ECO:0000259" key="2">
    <source>
        <dbReference type="Pfam" id="PF02481"/>
    </source>
</evidence>
<dbReference type="Proteomes" id="UP000230767">
    <property type="component" value="Unassembled WGS sequence"/>
</dbReference>
<accession>A0A2M7R6L2</accession>
<dbReference type="InterPro" id="IPR036388">
    <property type="entry name" value="WH-like_DNA-bd_sf"/>
</dbReference>
<feature type="domain" description="DprA winged helix" evidence="3">
    <location>
        <begin position="232"/>
        <end position="282"/>
    </location>
</feature>
<comment type="caution">
    <text evidence="4">The sequence shown here is derived from an EMBL/GenBank/DDBJ whole genome shotgun (WGS) entry which is preliminary data.</text>
</comment>
<dbReference type="InterPro" id="IPR057666">
    <property type="entry name" value="DrpA_SLOG"/>
</dbReference>
<dbReference type="InterPro" id="IPR041614">
    <property type="entry name" value="DprA_WH"/>
</dbReference>
<dbReference type="AlphaFoldDB" id="A0A2M7R6L2"/>
<gene>
    <name evidence="4" type="primary">dprA</name>
    <name evidence="4" type="ORF">COY73_01365</name>
</gene>
<dbReference type="PANTHER" id="PTHR43022">
    <property type="entry name" value="PROTEIN SMF"/>
    <property type="match status" value="1"/>
</dbReference>
<comment type="similarity">
    <text evidence="1">Belongs to the DprA/Smf family.</text>
</comment>
<evidence type="ECO:0000313" key="5">
    <source>
        <dbReference type="Proteomes" id="UP000230767"/>
    </source>
</evidence>
<reference evidence="5" key="1">
    <citation type="submission" date="2017-09" db="EMBL/GenBank/DDBJ databases">
        <title>Depth-based differentiation of microbial function through sediment-hosted aquifers and enrichment of novel symbionts in the deep terrestrial subsurface.</title>
        <authorList>
            <person name="Probst A.J."/>
            <person name="Ladd B."/>
            <person name="Jarett J.K."/>
            <person name="Geller-Mcgrath D.E."/>
            <person name="Sieber C.M.K."/>
            <person name="Emerson J.B."/>
            <person name="Anantharaman K."/>
            <person name="Thomas B.C."/>
            <person name="Malmstrom R."/>
            <person name="Stieglmeier M."/>
            <person name="Klingl A."/>
            <person name="Woyke T."/>
            <person name="Ryan C.M."/>
            <person name="Banfield J.F."/>
        </authorList>
    </citation>
    <scope>NUCLEOTIDE SEQUENCE [LARGE SCALE GENOMIC DNA]</scope>
</reference>
<dbReference type="Pfam" id="PF02481">
    <property type="entry name" value="DNA_processg_A"/>
    <property type="match status" value="1"/>
</dbReference>
<name>A0A2M7R6L2_9BACT</name>
<evidence type="ECO:0000256" key="1">
    <source>
        <dbReference type="ARBA" id="ARBA00006525"/>
    </source>
</evidence>
<dbReference type="Gene3D" id="3.40.50.450">
    <property type="match status" value="1"/>
</dbReference>